<name>A0A0F9NYQ1_9ZZZZ</name>
<organism evidence="1">
    <name type="scientific">marine sediment metagenome</name>
    <dbReference type="NCBI Taxonomy" id="412755"/>
    <lineage>
        <taxon>unclassified sequences</taxon>
        <taxon>metagenomes</taxon>
        <taxon>ecological metagenomes</taxon>
    </lineage>
</organism>
<comment type="caution">
    <text evidence="1">The sequence shown here is derived from an EMBL/GenBank/DDBJ whole genome shotgun (WGS) entry which is preliminary data.</text>
</comment>
<dbReference type="EMBL" id="LAZR01002869">
    <property type="protein sequence ID" value="KKN24635.1"/>
    <property type="molecule type" value="Genomic_DNA"/>
</dbReference>
<proteinExistence type="predicted"/>
<gene>
    <name evidence="1" type="ORF">LCGC14_0892880</name>
</gene>
<accession>A0A0F9NYQ1</accession>
<dbReference type="AlphaFoldDB" id="A0A0F9NYQ1"/>
<reference evidence="1" key="1">
    <citation type="journal article" date="2015" name="Nature">
        <title>Complex archaea that bridge the gap between prokaryotes and eukaryotes.</title>
        <authorList>
            <person name="Spang A."/>
            <person name="Saw J.H."/>
            <person name="Jorgensen S.L."/>
            <person name="Zaremba-Niedzwiedzka K."/>
            <person name="Martijn J."/>
            <person name="Lind A.E."/>
            <person name="van Eijk R."/>
            <person name="Schleper C."/>
            <person name="Guy L."/>
            <person name="Ettema T.J."/>
        </authorList>
    </citation>
    <scope>NUCLEOTIDE SEQUENCE</scope>
</reference>
<sequence>MNKKELIKEVNGFLDKLKVKLNIQIEAGKSYIINVDYLIPDLKNVSFQNGKILPKLIDYIEIQKKIIPKTIFKLAEKDILKNFPEYDKFFFFLKENYKLNDDKIHHLIDALYYLLLSYLYNKIDKKKFEEYIKSFIRELEGKFALWKIKVFLYGVWITDFEYKISNKIKIRKIKSSDFKFSNKSEFNKVFGFEKNYPYTVICIKFRPKSTEYIYSQSQAFREANLLLTLFRLFRLGSVFAYTYSFRYLSYLTYHFKMWSKYNEDLIKDHHIYMFKENDIRIFKELLKKATKHNFRKAIMPKRVEINHVFIALDMYNSAFLNITKFEGRGKNLESQLTYVSSCLEALYLRRGEDGAITRRLAQRVAIILKTFGFDPFLILQIVKKAYNVRSTYSHGSKLKLSDIGVKNLRNLSIMALECARISLLVFLQLYGRISKENLLQLIDQALLENKKYLELKELVMKNCIINL</sequence>
<evidence type="ECO:0000313" key="1">
    <source>
        <dbReference type="EMBL" id="KKN24635.1"/>
    </source>
</evidence>
<protein>
    <submittedName>
        <fullName evidence="1">Uncharacterized protein</fullName>
    </submittedName>
</protein>